<organism evidence="3 4">
    <name type="scientific">Flavobacterium sinopsychrotolerans</name>
    <dbReference type="NCBI Taxonomy" id="604089"/>
    <lineage>
        <taxon>Bacteria</taxon>
        <taxon>Pseudomonadati</taxon>
        <taxon>Bacteroidota</taxon>
        <taxon>Flavobacteriia</taxon>
        <taxon>Flavobacteriales</taxon>
        <taxon>Flavobacteriaceae</taxon>
        <taxon>Flavobacterium</taxon>
    </lineage>
</organism>
<dbReference type="SUPFAM" id="SSF56601">
    <property type="entry name" value="beta-lactamase/transpeptidase-like"/>
    <property type="match status" value="1"/>
</dbReference>
<gene>
    <name evidence="3" type="ORF">SAMN04487942_1628</name>
</gene>
<dbReference type="EMBL" id="FODN01000002">
    <property type="protein sequence ID" value="SEO02986.1"/>
    <property type="molecule type" value="Genomic_DNA"/>
</dbReference>
<evidence type="ECO:0000313" key="3">
    <source>
        <dbReference type="EMBL" id="SEO02986.1"/>
    </source>
</evidence>
<sequence>MLILYNFEKIRNLIFATHHKSIKKMKLQKIKIALLLLFSFAVKAQNMADYTDNWEGKIENSKIFSLKVAIENAGLENAVFKIYSSKESLDFPFNGKNSNFIKIPFGDNSFFEGVLSKNQNEINGFIKSGLLFYHVKLLKSKNTSFTGFWNILMVDELKSNDFYLSVENGSNDNFEAYPILGDNRFTGTWCYNFKKENDFISFSDFKTGLQFKGKLESDNIQLEIYLENLLITEIALKKSTIDWKIGGFKSDNKRSILELSQLENLISKDSLPNTHSVLISRNGKLIYENYFDGYTENVPHDLRSASKSISSAIVGIAEDKALFKSVEQSIFDFLPINYQVLKDSLKSKIDIQSLLTMSSGLDAIDYGSNANLKSPAVEDNYQKSKDWIATILNTPMINNPNRTANYGSANPYLLGVAMDSVISEPLELFIDGNLFQKLAISNYVMFTDFKGKPYFGGGMYLNSRDMLKFGELYLNNGRWKSNRILSKKWIMDSFKNYRVLENTKDKNGYGYLWWHNTYHVNGRGVESIEARGAGGQYIFVIPSLKSVIVITSGNYRNGKTQQPEIIFENYILPYLKN</sequence>
<protein>
    <submittedName>
        <fullName evidence="3">CubicO group peptidase, beta-lactamase class C family</fullName>
    </submittedName>
</protein>
<dbReference type="InterPro" id="IPR050789">
    <property type="entry name" value="Diverse_Enzym_Activities"/>
</dbReference>
<dbReference type="Gene3D" id="3.40.710.10">
    <property type="entry name" value="DD-peptidase/beta-lactamase superfamily"/>
    <property type="match status" value="1"/>
</dbReference>
<dbReference type="STRING" id="604089.SAMN04487942_1628"/>
<evidence type="ECO:0000256" key="1">
    <source>
        <dbReference type="SAM" id="SignalP"/>
    </source>
</evidence>
<dbReference type="Proteomes" id="UP000198657">
    <property type="component" value="Unassembled WGS sequence"/>
</dbReference>
<dbReference type="InterPro" id="IPR012338">
    <property type="entry name" value="Beta-lactam/transpept-like"/>
</dbReference>
<feature type="domain" description="Beta-lactamase-related" evidence="2">
    <location>
        <begin position="276"/>
        <end position="552"/>
    </location>
</feature>
<keyword evidence="1" id="KW-0732">Signal</keyword>
<name>A0A1H8LDV5_9FLAO</name>
<dbReference type="PANTHER" id="PTHR43283">
    <property type="entry name" value="BETA-LACTAMASE-RELATED"/>
    <property type="match status" value="1"/>
</dbReference>
<dbReference type="InterPro" id="IPR001466">
    <property type="entry name" value="Beta-lactam-related"/>
</dbReference>
<evidence type="ECO:0000259" key="2">
    <source>
        <dbReference type="Pfam" id="PF00144"/>
    </source>
</evidence>
<dbReference type="Pfam" id="PF00144">
    <property type="entry name" value="Beta-lactamase"/>
    <property type="match status" value="1"/>
</dbReference>
<reference evidence="4" key="1">
    <citation type="submission" date="2016-10" db="EMBL/GenBank/DDBJ databases">
        <authorList>
            <person name="Varghese N."/>
            <person name="Submissions S."/>
        </authorList>
    </citation>
    <scope>NUCLEOTIDE SEQUENCE [LARGE SCALE GENOMIC DNA]</scope>
    <source>
        <strain evidence="4">CGMCC 1.8704</strain>
    </source>
</reference>
<dbReference type="AlphaFoldDB" id="A0A1H8LDV5"/>
<proteinExistence type="predicted"/>
<keyword evidence="4" id="KW-1185">Reference proteome</keyword>
<feature type="signal peptide" evidence="1">
    <location>
        <begin position="1"/>
        <end position="44"/>
    </location>
</feature>
<dbReference type="PANTHER" id="PTHR43283:SF7">
    <property type="entry name" value="BETA-LACTAMASE-RELATED DOMAIN-CONTAINING PROTEIN"/>
    <property type="match status" value="1"/>
</dbReference>
<evidence type="ECO:0000313" key="4">
    <source>
        <dbReference type="Proteomes" id="UP000198657"/>
    </source>
</evidence>
<feature type="chain" id="PRO_5011674789" evidence="1">
    <location>
        <begin position="45"/>
        <end position="577"/>
    </location>
</feature>
<accession>A0A1H8LDV5</accession>